<proteinExistence type="predicted"/>
<keyword evidence="1" id="KW-1133">Transmembrane helix</keyword>
<gene>
    <name evidence="3" type="ORF">CVT23_18055</name>
</gene>
<dbReference type="InterPro" id="IPR037522">
    <property type="entry name" value="HD_GYP_dom"/>
</dbReference>
<accession>A0A2M9FXU3</accession>
<dbReference type="InterPro" id="IPR035965">
    <property type="entry name" value="PAS-like_dom_sf"/>
</dbReference>
<dbReference type="Pfam" id="PF08448">
    <property type="entry name" value="PAS_4"/>
    <property type="match status" value="1"/>
</dbReference>
<dbReference type="Proteomes" id="UP000229498">
    <property type="component" value="Unassembled WGS sequence"/>
</dbReference>
<sequence>MSASADPIVRDRRRMRRRAGLALAALLTVAAAAIVAILFYAASERERLIEQWQVRLGIVADSRKAAVEGWLDHRRGELLRLSRNRAIQYYLIDLTDPDLPPEALDSRRRYIEELLGLEAERGGYATPQSEIARNADLDTPATGGVAVLDADLQVIALSPGMSFVKGIMPAAPPELLQGGVFVSPVYPAGDGERMVTFLAPVLSPDGGTEAGIGYVVAFRRLGDDFDATLRQPGEVLREARTYLLESAEGGPRLISPLEDGPPLFAAVSGAESVATLTATAPASGTYRGLSGREVLATGRGIAGTGWTLVRSVDREAALAEGVQRIQVIAGALMLVVLLVGVTVVAVWRNAISDRLAAAASDLSEALAESRRLGRLLKNLADAVPNSIVAVGPDDRILFGNTPAFEGAGIDAAEAEGKPIASIFGPAVATPLVQANARVRQDNEIVHEIDDTEIEGRRRVVRRFHVPLDAGGVLMVAEDMTEIVQERERRAAQLDALVDVLVNLIDARDRYAANHSQRVAHLSRRMAEEMKLEPAMVHAAETAARLMNLGKLGIDPAILTKSGDLTEDELALVRDSILHSADLVANIDFEGPVVETLRQLQERLDGSGRPAGISGPDFLQPAQIVSLANAYVALISERAHRAARTTSQALDQLWPQAGKVWDRQVVAALVQAVERGGD</sequence>
<dbReference type="Gene3D" id="3.30.450.20">
    <property type="entry name" value="PAS domain"/>
    <property type="match status" value="1"/>
</dbReference>
<dbReference type="PANTHER" id="PTHR45228">
    <property type="entry name" value="CYCLIC DI-GMP PHOSPHODIESTERASE TM_0186-RELATED"/>
    <property type="match status" value="1"/>
</dbReference>
<evidence type="ECO:0000313" key="4">
    <source>
        <dbReference type="Proteomes" id="UP000229498"/>
    </source>
</evidence>
<dbReference type="OrthoDB" id="9176789at2"/>
<reference evidence="3 4" key="1">
    <citation type="submission" date="2017-11" db="EMBL/GenBank/DDBJ databases">
        <title>Draft genome sequence of Rhizobiales bacterium SY3-13.</title>
        <authorList>
            <person name="Sun C."/>
        </authorList>
    </citation>
    <scope>NUCLEOTIDE SEQUENCE [LARGE SCALE GENOMIC DNA]</scope>
    <source>
        <strain evidence="3 4">SY3-13</strain>
    </source>
</reference>
<keyword evidence="4" id="KW-1185">Reference proteome</keyword>
<feature type="domain" description="HD-GYP" evidence="2">
    <location>
        <begin position="489"/>
        <end position="677"/>
    </location>
</feature>
<comment type="caution">
    <text evidence="3">The sequence shown here is derived from an EMBL/GenBank/DDBJ whole genome shotgun (WGS) entry which is preliminary data.</text>
</comment>
<evidence type="ECO:0000259" key="2">
    <source>
        <dbReference type="PROSITE" id="PS51832"/>
    </source>
</evidence>
<dbReference type="Pfam" id="PF13487">
    <property type="entry name" value="HD_5"/>
    <property type="match status" value="1"/>
</dbReference>
<dbReference type="PROSITE" id="PS51832">
    <property type="entry name" value="HD_GYP"/>
    <property type="match status" value="1"/>
</dbReference>
<dbReference type="PANTHER" id="PTHR45228:SF4">
    <property type="entry name" value="LIPOPROTEIN"/>
    <property type="match status" value="1"/>
</dbReference>
<organism evidence="3 4">
    <name type="scientific">Minwuia thermotolerans</name>
    <dbReference type="NCBI Taxonomy" id="2056226"/>
    <lineage>
        <taxon>Bacteria</taxon>
        <taxon>Pseudomonadati</taxon>
        <taxon>Pseudomonadota</taxon>
        <taxon>Alphaproteobacteria</taxon>
        <taxon>Minwuiales</taxon>
        <taxon>Minwuiaceae</taxon>
        <taxon>Minwuia</taxon>
    </lineage>
</organism>
<evidence type="ECO:0000256" key="1">
    <source>
        <dbReference type="SAM" id="Phobius"/>
    </source>
</evidence>
<evidence type="ECO:0000313" key="3">
    <source>
        <dbReference type="EMBL" id="PJK28277.1"/>
    </source>
</evidence>
<dbReference type="EMBL" id="PHIG01000047">
    <property type="protein sequence ID" value="PJK28277.1"/>
    <property type="molecule type" value="Genomic_DNA"/>
</dbReference>
<name>A0A2M9FXU3_9PROT</name>
<dbReference type="InterPro" id="IPR013656">
    <property type="entry name" value="PAS_4"/>
</dbReference>
<dbReference type="InterPro" id="IPR003607">
    <property type="entry name" value="HD/PDEase_dom"/>
</dbReference>
<dbReference type="RefSeq" id="WP_109794724.1">
    <property type="nucleotide sequence ID" value="NZ_PHIG01000047.1"/>
</dbReference>
<dbReference type="SUPFAM" id="SSF109604">
    <property type="entry name" value="HD-domain/PDEase-like"/>
    <property type="match status" value="1"/>
</dbReference>
<dbReference type="GO" id="GO:0008081">
    <property type="term" value="F:phosphoric diester hydrolase activity"/>
    <property type="evidence" value="ECO:0007669"/>
    <property type="project" value="UniProtKB-ARBA"/>
</dbReference>
<keyword evidence="1" id="KW-0812">Transmembrane</keyword>
<dbReference type="CDD" id="cd00077">
    <property type="entry name" value="HDc"/>
    <property type="match status" value="1"/>
</dbReference>
<feature type="transmembrane region" description="Helical" evidence="1">
    <location>
        <begin position="327"/>
        <end position="347"/>
    </location>
</feature>
<keyword evidence="1" id="KW-0472">Membrane</keyword>
<feature type="transmembrane region" description="Helical" evidence="1">
    <location>
        <begin position="21"/>
        <end position="42"/>
    </location>
</feature>
<dbReference type="Gene3D" id="1.10.3210.10">
    <property type="entry name" value="Hypothetical protein af1432"/>
    <property type="match status" value="1"/>
</dbReference>
<dbReference type="AlphaFoldDB" id="A0A2M9FXU3"/>
<dbReference type="SUPFAM" id="SSF55785">
    <property type="entry name" value="PYP-like sensor domain (PAS domain)"/>
    <property type="match status" value="1"/>
</dbReference>
<protein>
    <recommendedName>
        <fullName evidence="2">HD-GYP domain-containing protein</fullName>
    </recommendedName>
</protein>
<dbReference type="InterPro" id="IPR052020">
    <property type="entry name" value="Cyclic_di-GMP/3'3'-cGAMP_PDE"/>
</dbReference>